<dbReference type="SUPFAM" id="SSF55729">
    <property type="entry name" value="Acyl-CoA N-acyltransferases (Nat)"/>
    <property type="match status" value="1"/>
</dbReference>
<dbReference type="Pfam" id="PF13302">
    <property type="entry name" value="Acetyltransf_3"/>
    <property type="match status" value="1"/>
</dbReference>
<feature type="domain" description="N-acetyltransferase" evidence="1">
    <location>
        <begin position="25"/>
        <end position="166"/>
    </location>
</feature>
<organism evidence="2 3">
    <name type="scientific">Malikia granosa</name>
    <dbReference type="NCBI Taxonomy" id="263067"/>
    <lineage>
        <taxon>Bacteria</taxon>
        <taxon>Pseudomonadati</taxon>
        <taxon>Pseudomonadota</taxon>
        <taxon>Betaproteobacteria</taxon>
        <taxon>Burkholderiales</taxon>
        <taxon>Comamonadaceae</taxon>
        <taxon>Malikia</taxon>
    </lineage>
</organism>
<gene>
    <name evidence="2" type="ORF">C6P64_02280</name>
</gene>
<dbReference type="AlphaFoldDB" id="A0A2S9K966"/>
<dbReference type="OrthoDB" id="9178559at2"/>
<accession>A0A2S9K966</accession>
<proteinExistence type="predicted"/>
<dbReference type="Proteomes" id="UP000238589">
    <property type="component" value="Unassembled WGS sequence"/>
</dbReference>
<evidence type="ECO:0000259" key="1">
    <source>
        <dbReference type="PROSITE" id="PS51186"/>
    </source>
</evidence>
<dbReference type="RefSeq" id="WP_105746962.1">
    <property type="nucleotide sequence ID" value="NZ_PVLQ01000008.1"/>
</dbReference>
<sequence length="216" mass="24013">MSETEHPAPSRALIRSLDLGQLPLIEQHLLSLPDHDRYLRFGYPAIDEQIQRYVAKLDFGRDELFGIFDAELQLVALAHLAYLDAPGQQHLAEFGVSVSPELRGRGYGQQLFERCVVHARNQGVSRLIVHALSENAAMLRIARKAGAEVVREGSESEACLELPPADFGSQVGELLAEGLARTDYRLKAGVKQVRGVIDLMHEIREGVRDARDQTKP</sequence>
<evidence type="ECO:0000313" key="2">
    <source>
        <dbReference type="EMBL" id="PRD66978.1"/>
    </source>
</evidence>
<dbReference type="GO" id="GO:0016747">
    <property type="term" value="F:acyltransferase activity, transferring groups other than amino-acyl groups"/>
    <property type="evidence" value="ECO:0007669"/>
    <property type="project" value="InterPro"/>
</dbReference>
<dbReference type="PROSITE" id="PS51186">
    <property type="entry name" value="GNAT"/>
    <property type="match status" value="1"/>
</dbReference>
<comment type="caution">
    <text evidence="2">The sequence shown here is derived from an EMBL/GenBank/DDBJ whole genome shotgun (WGS) entry which is preliminary data.</text>
</comment>
<dbReference type="CDD" id="cd04301">
    <property type="entry name" value="NAT_SF"/>
    <property type="match status" value="1"/>
</dbReference>
<keyword evidence="3" id="KW-1185">Reference proteome</keyword>
<evidence type="ECO:0000313" key="3">
    <source>
        <dbReference type="Proteomes" id="UP000238589"/>
    </source>
</evidence>
<dbReference type="InterPro" id="IPR016181">
    <property type="entry name" value="Acyl_CoA_acyltransferase"/>
</dbReference>
<keyword evidence="2" id="KW-0808">Transferase</keyword>
<dbReference type="EMBL" id="PVLQ01000008">
    <property type="protein sequence ID" value="PRD66978.1"/>
    <property type="molecule type" value="Genomic_DNA"/>
</dbReference>
<name>A0A2S9K966_9BURK</name>
<dbReference type="InterPro" id="IPR000182">
    <property type="entry name" value="GNAT_dom"/>
</dbReference>
<protein>
    <submittedName>
        <fullName evidence="2">GNAT family N-acetyltransferase</fullName>
    </submittedName>
</protein>
<reference evidence="2 3" key="1">
    <citation type="submission" date="2018-03" db="EMBL/GenBank/DDBJ databases">
        <title>Comparative genomics illustrates the genes involved in a hyperalkaliphilic mechanisms of Serpentinomonas isolated from highly-alkaline calcium-rich serpentinized springs.</title>
        <authorList>
            <person name="Suzuki S."/>
            <person name="Ishii S."/>
            <person name="Walworth N."/>
            <person name="Bird L."/>
            <person name="Kuenen J.G."/>
            <person name="Nealson K.H."/>
        </authorList>
    </citation>
    <scope>NUCLEOTIDE SEQUENCE [LARGE SCALE GENOMIC DNA]</scope>
    <source>
        <strain evidence="2 3">P1</strain>
    </source>
</reference>
<dbReference type="Gene3D" id="3.40.630.30">
    <property type="match status" value="1"/>
</dbReference>